<dbReference type="Pfam" id="PF07696">
    <property type="entry name" value="7TMR-DISMED2"/>
    <property type="match status" value="1"/>
</dbReference>
<name>A0ABT5MIX6_9BURK</name>
<accession>A0ABT5MIX6</accession>
<dbReference type="InterPro" id="IPR050706">
    <property type="entry name" value="Cyclic-di-GMP_PDE-like"/>
</dbReference>
<feature type="transmembrane region" description="Helical" evidence="2">
    <location>
        <begin position="374"/>
        <end position="395"/>
    </location>
</feature>
<dbReference type="InterPro" id="IPR043128">
    <property type="entry name" value="Rev_trsase/Diguanyl_cyclase"/>
</dbReference>
<keyword evidence="2" id="KW-1133">Transmembrane helix</keyword>
<dbReference type="SUPFAM" id="SSF55073">
    <property type="entry name" value="Nucleotide cyclase"/>
    <property type="match status" value="1"/>
</dbReference>
<feature type="transmembrane region" description="Helical" evidence="2">
    <location>
        <begin position="190"/>
        <end position="215"/>
    </location>
</feature>
<organism evidence="4 5">
    <name type="scientific">Curvibacter microcysteis</name>
    <dbReference type="NCBI Taxonomy" id="3026419"/>
    <lineage>
        <taxon>Bacteria</taxon>
        <taxon>Pseudomonadati</taxon>
        <taxon>Pseudomonadota</taxon>
        <taxon>Betaproteobacteria</taxon>
        <taxon>Burkholderiales</taxon>
        <taxon>Comamonadaceae</taxon>
        <taxon>Curvibacter</taxon>
    </lineage>
</organism>
<evidence type="ECO:0000256" key="2">
    <source>
        <dbReference type="SAM" id="Phobius"/>
    </source>
</evidence>
<dbReference type="Gene3D" id="2.60.40.2380">
    <property type="match status" value="1"/>
</dbReference>
<feature type="transmembrane region" description="Helical" evidence="2">
    <location>
        <begin position="314"/>
        <end position="331"/>
    </location>
</feature>
<evidence type="ECO:0000313" key="5">
    <source>
        <dbReference type="Proteomes" id="UP001528672"/>
    </source>
</evidence>
<dbReference type="SMART" id="SM00267">
    <property type="entry name" value="GGDEF"/>
    <property type="match status" value="1"/>
</dbReference>
<dbReference type="InterPro" id="IPR011622">
    <property type="entry name" value="7TMR_DISM_rcpt_extracell_dom2"/>
</dbReference>
<gene>
    <name evidence="4" type="ORF">PSQ39_14540</name>
</gene>
<protein>
    <submittedName>
        <fullName evidence="4">7TM diverse intracellular signaling domain-containing protein</fullName>
    </submittedName>
</protein>
<feature type="compositionally biased region" description="Low complexity" evidence="1">
    <location>
        <begin position="583"/>
        <end position="598"/>
    </location>
</feature>
<feature type="region of interest" description="Disordered" evidence="1">
    <location>
        <begin position="561"/>
        <end position="626"/>
    </location>
</feature>
<feature type="transmembrane region" description="Helical" evidence="2">
    <location>
        <begin position="222"/>
        <end position="241"/>
    </location>
</feature>
<dbReference type="Proteomes" id="UP001528672">
    <property type="component" value="Unassembled WGS sequence"/>
</dbReference>
<evidence type="ECO:0000313" key="4">
    <source>
        <dbReference type="EMBL" id="MDD0815852.1"/>
    </source>
</evidence>
<dbReference type="RefSeq" id="WP_273927550.1">
    <property type="nucleotide sequence ID" value="NZ_JAQSIO010000005.1"/>
</dbReference>
<dbReference type="Gene3D" id="3.30.70.270">
    <property type="match status" value="1"/>
</dbReference>
<dbReference type="Pfam" id="PF07695">
    <property type="entry name" value="7TMR-DISM_7TM"/>
    <property type="match status" value="1"/>
</dbReference>
<keyword evidence="5" id="KW-1185">Reference proteome</keyword>
<feature type="transmembrane region" description="Helical" evidence="2">
    <location>
        <begin position="343"/>
        <end position="362"/>
    </location>
</feature>
<reference evidence="4 5" key="1">
    <citation type="submission" date="2023-02" db="EMBL/GenBank/DDBJ databases">
        <title>Bacterial whole genome sequence for Curvibacter sp. HBC28.</title>
        <authorList>
            <person name="Le V."/>
            <person name="Ko S.-R."/>
            <person name="Ahn C.-Y."/>
            <person name="Oh H.-M."/>
        </authorList>
    </citation>
    <scope>NUCLEOTIDE SEQUENCE [LARGE SCALE GENOMIC DNA]</scope>
    <source>
        <strain evidence="4 5">HBC28</strain>
    </source>
</reference>
<dbReference type="EMBL" id="JAQSIO010000005">
    <property type="protein sequence ID" value="MDD0815852.1"/>
    <property type="molecule type" value="Genomic_DNA"/>
</dbReference>
<keyword evidence="2" id="KW-0812">Transmembrane</keyword>
<comment type="caution">
    <text evidence="4">The sequence shown here is derived from an EMBL/GenBank/DDBJ whole genome shotgun (WGS) entry which is preliminary data.</text>
</comment>
<dbReference type="InterPro" id="IPR011623">
    <property type="entry name" value="7TMR_DISM_rcpt_extracell_dom1"/>
</dbReference>
<dbReference type="PANTHER" id="PTHR33121">
    <property type="entry name" value="CYCLIC DI-GMP PHOSPHODIESTERASE PDEF"/>
    <property type="match status" value="1"/>
</dbReference>
<sequence>MTLAGALGALRGRLARAWLGLLLGLLLPGWGHATLAQAGGAWGGVMPPGQRLIDVGGASPLSRMGGRFLAGEGMPITARDILPLAPGQVLWLALDLPEVNAPRKVVLTLPQPGLDRVTLYWQGDDAHWLSASAGQQLPVSRWPMAYLHPAFDWTLHPGQSRVYLAVEGRQPTALGWRFWSRERFDDSSRLWHLALGGYLGSILLVALICVVLAALWRDALPLFFAASVLALGGSFLTQWGLTAEYLWPDHPLWSQHAVLALPTLAMALVLLFLGQLTRQELPPRWCAALVLVAALGGALALALGVWGLDLLGQAAWVYDLLVLVLGAYASWRFARRDPRVGSWLLAGFAVLVISGLLPWMRGLGLGPLAQFSQLAAQSAGLGVVPLMMVALFLRGRQRRDQWVRRRALTRIDALTGLCSERVLLERLDHLILRQHRQHRLGGVMRIRISNLKAIFRTFGPQALEAATLHASYCISQVVRRSGDTLARLGNGDFVLLVEGEFKPQGVQDLAQLIIARGLAHSKRLPSGISLRLHVSCTAGFYPGCDAQALLNRLDALLSQMGQGSAATPGGGRALQMLGPGQLPGVPSAGQGGSAASEEASPRWSDQITPPQRTRMPGNAPGPGLST</sequence>
<proteinExistence type="predicted"/>
<feature type="transmembrane region" description="Helical" evidence="2">
    <location>
        <begin position="285"/>
        <end position="308"/>
    </location>
</feature>
<dbReference type="InterPro" id="IPR029787">
    <property type="entry name" value="Nucleotide_cyclase"/>
</dbReference>
<evidence type="ECO:0000256" key="1">
    <source>
        <dbReference type="SAM" id="MobiDB-lite"/>
    </source>
</evidence>
<feature type="domain" description="GGDEF" evidence="3">
    <location>
        <begin position="399"/>
        <end position="576"/>
    </location>
</feature>
<feature type="transmembrane region" description="Helical" evidence="2">
    <location>
        <begin position="253"/>
        <end position="273"/>
    </location>
</feature>
<dbReference type="PANTHER" id="PTHR33121:SF79">
    <property type="entry name" value="CYCLIC DI-GMP PHOSPHODIESTERASE PDED-RELATED"/>
    <property type="match status" value="1"/>
</dbReference>
<dbReference type="InterPro" id="IPR000160">
    <property type="entry name" value="GGDEF_dom"/>
</dbReference>
<keyword evidence="2" id="KW-0472">Membrane</keyword>
<evidence type="ECO:0000259" key="3">
    <source>
        <dbReference type="SMART" id="SM00267"/>
    </source>
</evidence>
<dbReference type="Pfam" id="PF00990">
    <property type="entry name" value="GGDEF"/>
    <property type="match status" value="1"/>
</dbReference>